<organism evidence="1 2">
    <name type="scientific">Hirundo rustica rustica</name>
    <dbReference type="NCBI Taxonomy" id="333673"/>
    <lineage>
        <taxon>Eukaryota</taxon>
        <taxon>Metazoa</taxon>
        <taxon>Chordata</taxon>
        <taxon>Craniata</taxon>
        <taxon>Vertebrata</taxon>
        <taxon>Euteleostomi</taxon>
        <taxon>Archelosauria</taxon>
        <taxon>Archosauria</taxon>
        <taxon>Dinosauria</taxon>
        <taxon>Saurischia</taxon>
        <taxon>Theropoda</taxon>
        <taxon>Coelurosauria</taxon>
        <taxon>Aves</taxon>
        <taxon>Neognathae</taxon>
        <taxon>Neoaves</taxon>
        <taxon>Telluraves</taxon>
        <taxon>Australaves</taxon>
        <taxon>Passeriformes</taxon>
        <taxon>Sylvioidea</taxon>
        <taxon>Hirundinidae</taxon>
        <taxon>Hirundo</taxon>
    </lineage>
</organism>
<accession>A0A3M0JEN1</accession>
<dbReference type="Proteomes" id="UP000269221">
    <property type="component" value="Unassembled WGS sequence"/>
</dbReference>
<gene>
    <name evidence="1" type="ORF">DUI87_26433</name>
</gene>
<reference evidence="1 2" key="1">
    <citation type="submission" date="2018-07" db="EMBL/GenBank/DDBJ databases">
        <title>A high quality draft genome assembly of the barn swallow (H. rustica rustica).</title>
        <authorList>
            <person name="Formenti G."/>
            <person name="Chiara M."/>
            <person name="Poveda L."/>
            <person name="Francoijs K.-J."/>
            <person name="Bonisoli-Alquati A."/>
            <person name="Canova L."/>
            <person name="Gianfranceschi L."/>
            <person name="Horner D.S."/>
            <person name="Saino N."/>
        </authorList>
    </citation>
    <scope>NUCLEOTIDE SEQUENCE [LARGE SCALE GENOMIC DNA]</scope>
    <source>
        <strain evidence="1">Chelidonia</strain>
        <tissue evidence="1">Blood</tissue>
    </source>
</reference>
<proteinExistence type="predicted"/>
<evidence type="ECO:0000313" key="1">
    <source>
        <dbReference type="EMBL" id="RMB97149.1"/>
    </source>
</evidence>
<evidence type="ECO:0000313" key="2">
    <source>
        <dbReference type="Proteomes" id="UP000269221"/>
    </source>
</evidence>
<dbReference type="EMBL" id="QRBI01000169">
    <property type="protein sequence ID" value="RMB97149.1"/>
    <property type="molecule type" value="Genomic_DNA"/>
</dbReference>
<name>A0A3M0JEN1_HIRRU</name>
<dbReference type="AlphaFoldDB" id="A0A3M0JEN1"/>
<keyword evidence="2" id="KW-1185">Reference proteome</keyword>
<protein>
    <submittedName>
        <fullName evidence="1">Uncharacterized protein</fullName>
    </submittedName>
</protein>
<sequence length="173" mass="19576">MFCWTFGEYGWKEGGRRKWLAWESTAEKSGILILVKIFLASPTCSCIEEMDHASNLAPSQLTFFYLTSCMPALLLQMAIQNLRKWPEAESGEVYVSYQKKILHPEAGWALEQAPQRSGHSISLTEFKKFVDNALRHTVAVRTDDFATPNRSKGKLDLSEAVNKRLGQLVFPCS</sequence>
<comment type="caution">
    <text evidence="1">The sequence shown here is derived from an EMBL/GenBank/DDBJ whole genome shotgun (WGS) entry which is preliminary data.</text>
</comment>